<dbReference type="GO" id="GO:0045180">
    <property type="term" value="C:basal cortex"/>
    <property type="evidence" value="ECO:0007669"/>
    <property type="project" value="TreeGrafter"/>
</dbReference>
<dbReference type="GO" id="GO:0005881">
    <property type="term" value="C:cytoplasmic microtubule"/>
    <property type="evidence" value="ECO:0007669"/>
    <property type="project" value="TreeGrafter"/>
</dbReference>
<dbReference type="Gene3D" id="1.25.10.10">
    <property type="entry name" value="Leucine-rich Repeat Variant"/>
    <property type="match status" value="4"/>
</dbReference>
<feature type="region of interest" description="Disordered" evidence="18">
    <location>
        <begin position="647"/>
        <end position="770"/>
    </location>
</feature>
<dbReference type="GO" id="GO:0051301">
    <property type="term" value="P:cell division"/>
    <property type="evidence" value="ECO:0007669"/>
    <property type="project" value="UniProtKB-KW"/>
</dbReference>
<keyword evidence="15" id="KW-0131">Cell cycle</keyword>
<feature type="compositionally biased region" description="Gly residues" evidence="18">
    <location>
        <begin position="721"/>
        <end position="730"/>
    </location>
</feature>
<evidence type="ECO:0000256" key="16">
    <source>
        <dbReference type="ARBA" id="ARBA00023328"/>
    </source>
</evidence>
<dbReference type="InterPro" id="IPR048491">
    <property type="entry name" value="XMAP215_CLASP_TOG"/>
</dbReference>
<comment type="subcellular location">
    <subcellularLocation>
        <location evidence="4">Chromosome</location>
        <location evidence="4">Centromere</location>
        <location evidence="4">Kinetochore</location>
    </subcellularLocation>
    <subcellularLocation>
        <location evidence="2">Cytoplasm</location>
        <location evidence="2">Cytoskeleton</location>
        <location evidence="2">Microtubule organizing center</location>
        <location evidence="2">Centrosome</location>
    </subcellularLocation>
    <subcellularLocation>
        <location evidence="1">Cytoplasm</location>
        <location evidence="1">Cytoskeleton</location>
        <location evidence="1">Spindle</location>
    </subcellularLocation>
    <subcellularLocation>
        <location evidence="3">Golgi apparatus</location>
        <location evidence="3">trans-Golgi network</location>
    </subcellularLocation>
</comment>
<keyword evidence="12" id="KW-0995">Kinetochore</keyword>
<feature type="compositionally biased region" description="Low complexity" evidence="18">
    <location>
        <begin position="1129"/>
        <end position="1138"/>
    </location>
</feature>
<reference evidence="21" key="1">
    <citation type="submission" date="2025-08" db="UniProtKB">
        <authorList>
            <consortium name="RefSeq"/>
        </authorList>
    </citation>
    <scope>IDENTIFICATION</scope>
    <source>
        <tissue evidence="21">Blood</tissue>
    </source>
</reference>
<feature type="domain" description="TOG" evidence="19">
    <location>
        <begin position="319"/>
        <end position="551"/>
    </location>
</feature>
<keyword evidence="11" id="KW-0498">Mitosis</keyword>
<keyword evidence="8" id="KW-0132">Cell division</keyword>
<dbReference type="GO" id="GO:0005794">
    <property type="term" value="C:Golgi apparatus"/>
    <property type="evidence" value="ECO:0007669"/>
    <property type="project" value="UniProtKB-SubCell"/>
</dbReference>
<dbReference type="GO" id="GO:0008017">
    <property type="term" value="F:microtubule binding"/>
    <property type="evidence" value="ECO:0007669"/>
    <property type="project" value="UniProtKB-ARBA"/>
</dbReference>
<feature type="compositionally biased region" description="Polar residues" evidence="18">
    <location>
        <begin position="749"/>
        <end position="758"/>
    </location>
</feature>
<dbReference type="Pfam" id="PF23271">
    <property type="entry name" value="HEAT_GCN1"/>
    <property type="match status" value="1"/>
</dbReference>
<keyword evidence="16" id="KW-0137">Centromere</keyword>
<keyword evidence="20" id="KW-1185">Reference proteome</keyword>
<keyword evidence="13" id="KW-0333">Golgi apparatus</keyword>
<evidence type="ECO:0000256" key="12">
    <source>
        <dbReference type="ARBA" id="ARBA00022838"/>
    </source>
</evidence>
<dbReference type="PANTHER" id="PTHR21567">
    <property type="entry name" value="CLASP"/>
    <property type="match status" value="1"/>
</dbReference>
<name>A0A6J3FL29_SAPAP</name>
<keyword evidence="9" id="KW-0493">Microtubule</keyword>
<evidence type="ECO:0000256" key="2">
    <source>
        <dbReference type="ARBA" id="ARBA00004300"/>
    </source>
</evidence>
<dbReference type="SUPFAM" id="SSF48371">
    <property type="entry name" value="ARM repeat"/>
    <property type="match status" value="2"/>
</dbReference>
<dbReference type="CTD" id="23332"/>
<feature type="compositionally biased region" description="Low complexity" evidence="18">
    <location>
        <begin position="606"/>
        <end position="628"/>
    </location>
</feature>
<dbReference type="Proteomes" id="UP000504640">
    <property type="component" value="Unplaced"/>
</dbReference>
<feature type="region of interest" description="Disordered" evidence="18">
    <location>
        <begin position="543"/>
        <end position="632"/>
    </location>
</feature>
<keyword evidence="10" id="KW-0677">Repeat</keyword>
<dbReference type="GO" id="GO:0005876">
    <property type="term" value="C:spindle microtubule"/>
    <property type="evidence" value="ECO:0007669"/>
    <property type="project" value="TreeGrafter"/>
</dbReference>
<comment type="similarity">
    <text evidence="5">Belongs to the CLASP family.</text>
</comment>
<dbReference type="InterPro" id="IPR016024">
    <property type="entry name" value="ARM-type_fold"/>
</dbReference>
<feature type="region of interest" description="Disordered" evidence="18">
    <location>
        <begin position="1103"/>
        <end position="1143"/>
    </location>
</feature>
<dbReference type="InterPro" id="IPR011989">
    <property type="entry name" value="ARM-like"/>
</dbReference>
<feature type="region of interest" description="Disordered" evidence="18">
    <location>
        <begin position="1237"/>
        <end position="1292"/>
    </location>
</feature>
<evidence type="ECO:0000256" key="10">
    <source>
        <dbReference type="ARBA" id="ARBA00022737"/>
    </source>
</evidence>
<dbReference type="Pfam" id="PF12348">
    <property type="entry name" value="CLASP_N"/>
    <property type="match status" value="1"/>
</dbReference>
<dbReference type="FunFam" id="1.25.10.10:FF:000031">
    <property type="entry name" value="CLIP-associating protein 1 isoform 2"/>
    <property type="match status" value="1"/>
</dbReference>
<dbReference type="FunFam" id="1.25.10.10:FF:000006">
    <property type="entry name" value="CLIP-associating protein 1 isoform 2"/>
    <property type="match status" value="1"/>
</dbReference>
<accession>A0A6J3FL29</accession>
<feature type="repeat" description="HEAT" evidence="17">
    <location>
        <begin position="168"/>
        <end position="206"/>
    </location>
</feature>
<protein>
    <submittedName>
        <fullName evidence="21">CLIP-associating protein 1 isoform X12</fullName>
    </submittedName>
</protein>
<feature type="compositionally biased region" description="Polar residues" evidence="18">
    <location>
        <begin position="1105"/>
        <end position="1120"/>
    </location>
</feature>
<evidence type="ECO:0000256" key="4">
    <source>
        <dbReference type="ARBA" id="ARBA00004629"/>
    </source>
</evidence>
<evidence type="ECO:0000256" key="8">
    <source>
        <dbReference type="ARBA" id="ARBA00022618"/>
    </source>
</evidence>
<keyword evidence="14" id="KW-0206">Cytoskeleton</keyword>
<feature type="compositionally biased region" description="Polar residues" evidence="18">
    <location>
        <begin position="1265"/>
        <end position="1275"/>
    </location>
</feature>
<evidence type="ECO:0000256" key="6">
    <source>
        <dbReference type="ARBA" id="ARBA00022454"/>
    </source>
</evidence>
<evidence type="ECO:0000259" key="19">
    <source>
        <dbReference type="SMART" id="SM01349"/>
    </source>
</evidence>
<dbReference type="InterPro" id="IPR034085">
    <property type="entry name" value="TOG"/>
</dbReference>
<evidence type="ECO:0000256" key="18">
    <source>
        <dbReference type="SAM" id="MobiDB-lite"/>
    </source>
</evidence>
<evidence type="ECO:0000256" key="9">
    <source>
        <dbReference type="ARBA" id="ARBA00022701"/>
    </source>
</evidence>
<dbReference type="GO" id="GO:0040001">
    <property type="term" value="P:establishment of mitotic spindle localization"/>
    <property type="evidence" value="ECO:0007669"/>
    <property type="project" value="TreeGrafter"/>
</dbReference>
<gene>
    <name evidence="21" type="primary">CLASP1</name>
</gene>
<feature type="compositionally biased region" description="Low complexity" evidence="18">
    <location>
        <begin position="548"/>
        <end position="594"/>
    </location>
</feature>
<feature type="region of interest" description="Disordered" evidence="18">
    <location>
        <begin position="1159"/>
        <end position="1179"/>
    </location>
</feature>
<dbReference type="InterPro" id="IPR024395">
    <property type="entry name" value="CLASP_N_dom"/>
</dbReference>
<evidence type="ECO:0000256" key="5">
    <source>
        <dbReference type="ARBA" id="ARBA00009549"/>
    </source>
</evidence>
<evidence type="ECO:0000256" key="14">
    <source>
        <dbReference type="ARBA" id="ARBA00023212"/>
    </source>
</evidence>
<evidence type="ECO:0000256" key="11">
    <source>
        <dbReference type="ARBA" id="ARBA00022776"/>
    </source>
</evidence>
<feature type="compositionally biased region" description="Polar residues" evidence="18">
    <location>
        <begin position="669"/>
        <end position="683"/>
    </location>
</feature>
<evidence type="ECO:0000313" key="20">
    <source>
        <dbReference type="Proteomes" id="UP000504640"/>
    </source>
</evidence>
<feature type="region of interest" description="Disordered" evidence="18">
    <location>
        <begin position="235"/>
        <end position="292"/>
    </location>
</feature>
<dbReference type="PANTHER" id="PTHR21567:SF28">
    <property type="entry name" value="CLIP-ASSOCIATING PROTEIN 1"/>
    <property type="match status" value="1"/>
</dbReference>
<feature type="domain" description="TOG" evidence="19">
    <location>
        <begin position="1"/>
        <end position="232"/>
    </location>
</feature>
<dbReference type="Pfam" id="PF21041">
    <property type="entry name" value="XMAP215_CLASP_TOG"/>
    <property type="match status" value="1"/>
</dbReference>
<dbReference type="GO" id="GO:0043515">
    <property type="term" value="F:kinetochore binding"/>
    <property type="evidence" value="ECO:0007669"/>
    <property type="project" value="TreeGrafter"/>
</dbReference>
<keyword evidence="7" id="KW-0963">Cytoplasm</keyword>
<evidence type="ECO:0000256" key="7">
    <source>
        <dbReference type="ARBA" id="ARBA00022490"/>
    </source>
</evidence>
<feature type="compositionally biased region" description="Low complexity" evidence="18">
    <location>
        <begin position="251"/>
        <end position="268"/>
    </location>
</feature>
<dbReference type="GO" id="GO:0000776">
    <property type="term" value="C:kinetochore"/>
    <property type="evidence" value="ECO:0007669"/>
    <property type="project" value="UniProtKB-KW"/>
</dbReference>
<evidence type="ECO:0000313" key="21">
    <source>
        <dbReference type="RefSeq" id="XP_032106484.1"/>
    </source>
</evidence>
<evidence type="ECO:0000256" key="17">
    <source>
        <dbReference type="PROSITE-ProRule" id="PRU00103"/>
    </source>
</evidence>
<feature type="compositionally biased region" description="Low complexity" evidence="18">
    <location>
        <begin position="698"/>
        <end position="720"/>
    </location>
</feature>
<dbReference type="GO" id="GO:0007026">
    <property type="term" value="P:negative regulation of microtubule depolymerization"/>
    <property type="evidence" value="ECO:0007669"/>
    <property type="project" value="UniProtKB-ARBA"/>
</dbReference>
<feature type="region of interest" description="Disordered" evidence="18">
    <location>
        <begin position="1028"/>
        <end position="1058"/>
    </location>
</feature>
<dbReference type="InterPro" id="IPR021133">
    <property type="entry name" value="HEAT_type_2"/>
</dbReference>
<organism evidence="20 21">
    <name type="scientific">Sapajus apella</name>
    <name type="common">Brown-capped capuchin</name>
    <name type="synonym">Cebus apella</name>
    <dbReference type="NCBI Taxonomy" id="9515"/>
    <lineage>
        <taxon>Eukaryota</taxon>
        <taxon>Metazoa</taxon>
        <taxon>Chordata</taxon>
        <taxon>Craniata</taxon>
        <taxon>Vertebrata</taxon>
        <taxon>Euteleostomi</taxon>
        <taxon>Mammalia</taxon>
        <taxon>Eutheria</taxon>
        <taxon>Euarchontoglires</taxon>
        <taxon>Primates</taxon>
        <taxon>Haplorrhini</taxon>
        <taxon>Platyrrhini</taxon>
        <taxon>Cebidae</taxon>
        <taxon>Cebinae</taxon>
        <taxon>Sapajus</taxon>
    </lineage>
</organism>
<feature type="domain" description="TOG" evidence="19">
    <location>
        <begin position="1346"/>
        <end position="1580"/>
    </location>
</feature>
<dbReference type="GO" id="GO:0072686">
    <property type="term" value="C:mitotic spindle"/>
    <property type="evidence" value="ECO:0007669"/>
    <property type="project" value="TreeGrafter"/>
</dbReference>
<keyword evidence="6" id="KW-0158">Chromosome</keyword>
<dbReference type="GeneID" id="116531718"/>
<sequence>MEPRMESCLAQVLQKDVGKRLQVGQELIDYFSDKQKSADLEHDQTMLDKLVDGLATSWVNSSNYKVVLLGMDILSALVTRLQDRFKAQIGTVLPSLIDRLGDAKDSVREQDQTLLLKIMDQAANPQYVWDRMLGGFKHKNFRTREGICLCLIATLNASGAQTLTLSKIVPHICNLLGDPNSQVRDAAINSLVEIYRHVGERVRADLSKKGLPQSRLNVIFTKFDEVQKSGNMIQSANDKNFDDEDSVDGNRPSSASSTSSKAPPSSRRNVGMGTTRRLGSSTLGSKSSAAKEGAGAVDEEDFIKAFDDVPVVQIYSSRDLEESINKIREILSDDKHDWEQRVNALKKIRSLLLAGAAEYDNFFQHLRLLDGAFKLSAKDLRSQVVREACITLGHLSSVLGNKFDHGAEAIMPTIFNLIPNSAKIMATSGVVAVRLIIRHTHIPRLIPVITSNCTSKSVAVRRRCFEFLDLLLQEWQTHSLERHISVLAETIKKGIHDADSEARIEARKCYWGFHSHFSREAEHLYHTLESSYQKALQSHLKNSDSIVSLPQSDRSSSSSQESLNRPLSAKRSPTGSTTSRGSTVSTKSVSTTGSLQRSRSDIDVNAAASAKSKVSSSSGTTPFSSAAALPPGSYASLESRHMREDMEYVGLDSDGTTTKAEGRIRTRRQSSGSATNVASTPSDNRGRSRAKVVSQSQRSRSANPAGAGSRSSSPGKLLGSSYGGLAGGSSRGPPVTPSSEKRSKIPRSQGCSRETSPNRIGLDRFGLGQPGRIPGSVNAMRVLSTSTDLEAAVADALKKPVRRRYEPYGMYSDDDANSDASSVCSERSYGSRNGGIPHYLRQTEDVAEVLNHCASSNWSERKEGLLGLQNLLKSQRTLSRVELKRLCEIFTRMFADPHSKRVFSMFLETLVDFIIIHKDDLQDWLFVLLTQLLKKMGADLLGSVQAKVQKALDVTRDSFPFDQQFNILMRFIVDQTQTPNLKVKVAILKYIESLARQMDPTDFVNSSETRLAVSRIITWTTEPKSSDVRKSSLQRSRVGEDFPTRSASTCSGPGEGNLEESCKQAAQIVLISLFELNTPEFTMLLGALPKTFQDGATKLLHNHLKNSSNTSVGSPSNTIGRTPSRHTSSRTSPLTSPTNCSHGGLSPSRLWGWSADGLAKHPPPFSQPNSIPTAPSHKALRRSYSPSMLDYDTENLNSEEIYSSLRGVTEAIEKFSFRSQEDLNEPIKRDGKKECDIVSRDGGAASPATEGRGGSEVEGGRTALDNKTSLLNTQPPRAFPGPRAREYSPYPYSDAINTYDKTALKEAVFDDDMEQLRDVEYSELRFLKRTWRRKDVPFCHRNRVHSPTVPIDHSDLVADLLKELSNHNERVEERKGALLELLKITREDSLGVWEEHFKTILLLLLETLGDKDHSIRALALRVLREILRNQPARFKNYAELTIMKTLEAHKDSHKEVVRAAEEAASTLASSIHPEQCIKVLCPIIQTADYPINLAAIKMQTKVVERIAKESLLQLLADIIPGLLQGYDNTESSVRKASVFCLVAIYSVIGEDLKPHLAQLTGSKMKLLNLYIKRAQTTNSNSSSSSDVSTHS</sequence>
<dbReference type="SMART" id="SM01349">
    <property type="entry name" value="TOG"/>
    <property type="match status" value="3"/>
</dbReference>
<dbReference type="GO" id="GO:0005813">
    <property type="term" value="C:centrosome"/>
    <property type="evidence" value="ECO:0007669"/>
    <property type="project" value="UniProtKB-SubCell"/>
</dbReference>
<proteinExistence type="inferred from homology"/>
<dbReference type="FunFam" id="1.25.10.10:FF:000005">
    <property type="entry name" value="CLIP-associating protein 1 isoform 2"/>
    <property type="match status" value="1"/>
</dbReference>
<evidence type="ECO:0000256" key="3">
    <source>
        <dbReference type="ARBA" id="ARBA00004601"/>
    </source>
</evidence>
<evidence type="ECO:0000256" key="1">
    <source>
        <dbReference type="ARBA" id="ARBA00004186"/>
    </source>
</evidence>
<dbReference type="InterPro" id="IPR057546">
    <property type="entry name" value="HEAT_GCN1"/>
</dbReference>
<dbReference type="PROSITE" id="PS50077">
    <property type="entry name" value="HEAT_REPEAT"/>
    <property type="match status" value="1"/>
</dbReference>
<dbReference type="GO" id="GO:0007163">
    <property type="term" value="P:establishment or maintenance of cell polarity"/>
    <property type="evidence" value="ECO:0007669"/>
    <property type="project" value="UniProtKB-ARBA"/>
</dbReference>
<dbReference type="GO" id="GO:0090307">
    <property type="term" value="P:mitotic spindle assembly"/>
    <property type="evidence" value="ECO:0007669"/>
    <property type="project" value="TreeGrafter"/>
</dbReference>
<dbReference type="RefSeq" id="XP_032106484.1">
    <property type="nucleotide sequence ID" value="XM_032250593.1"/>
</dbReference>
<evidence type="ECO:0000256" key="13">
    <source>
        <dbReference type="ARBA" id="ARBA00023034"/>
    </source>
</evidence>
<evidence type="ECO:0000256" key="15">
    <source>
        <dbReference type="ARBA" id="ARBA00023306"/>
    </source>
</evidence>